<accession>A0AAD8KH50</accession>
<keyword evidence="4" id="KW-0676">Redox-active center</keyword>
<dbReference type="InterPro" id="IPR036249">
    <property type="entry name" value="Thioredoxin-like_sf"/>
</dbReference>
<name>A0AAD8KH50_TARER</name>
<organism evidence="6 7">
    <name type="scientific">Tagetes erecta</name>
    <name type="common">African marigold</name>
    <dbReference type="NCBI Taxonomy" id="13708"/>
    <lineage>
        <taxon>Eukaryota</taxon>
        <taxon>Viridiplantae</taxon>
        <taxon>Streptophyta</taxon>
        <taxon>Embryophyta</taxon>
        <taxon>Tracheophyta</taxon>
        <taxon>Spermatophyta</taxon>
        <taxon>Magnoliopsida</taxon>
        <taxon>eudicotyledons</taxon>
        <taxon>Gunneridae</taxon>
        <taxon>Pentapetalae</taxon>
        <taxon>asterids</taxon>
        <taxon>campanulids</taxon>
        <taxon>Asterales</taxon>
        <taxon>Asteraceae</taxon>
        <taxon>Asteroideae</taxon>
        <taxon>Heliantheae alliance</taxon>
        <taxon>Tageteae</taxon>
        <taxon>Tagetes</taxon>
    </lineage>
</organism>
<comment type="similarity">
    <text evidence="2">Belongs to the glutaredoxin family. CC-type subfamily.</text>
</comment>
<evidence type="ECO:0000313" key="6">
    <source>
        <dbReference type="EMBL" id="KAK1422698.1"/>
    </source>
</evidence>
<dbReference type="InterPro" id="IPR011905">
    <property type="entry name" value="GlrX-like_pln_2"/>
</dbReference>
<dbReference type="SUPFAM" id="SSF52833">
    <property type="entry name" value="Thioredoxin-like"/>
    <property type="match status" value="1"/>
</dbReference>
<dbReference type="Pfam" id="PF00462">
    <property type="entry name" value="Glutaredoxin"/>
    <property type="match status" value="1"/>
</dbReference>
<reference evidence="6" key="1">
    <citation type="journal article" date="2023" name="bioRxiv">
        <title>Improved chromosome-level genome assembly for marigold (Tagetes erecta).</title>
        <authorList>
            <person name="Jiang F."/>
            <person name="Yuan L."/>
            <person name="Wang S."/>
            <person name="Wang H."/>
            <person name="Xu D."/>
            <person name="Wang A."/>
            <person name="Fan W."/>
        </authorList>
    </citation>
    <scope>NUCLEOTIDE SEQUENCE</scope>
    <source>
        <strain evidence="6">WSJ</strain>
        <tissue evidence="6">Leaf</tissue>
    </source>
</reference>
<evidence type="ECO:0000256" key="3">
    <source>
        <dbReference type="ARBA" id="ARBA00022490"/>
    </source>
</evidence>
<dbReference type="PANTHER" id="PTHR10168">
    <property type="entry name" value="GLUTAREDOXIN"/>
    <property type="match status" value="1"/>
</dbReference>
<dbReference type="GO" id="GO:0005737">
    <property type="term" value="C:cytoplasm"/>
    <property type="evidence" value="ECO:0007669"/>
    <property type="project" value="UniProtKB-SubCell"/>
</dbReference>
<dbReference type="InterPro" id="IPR002109">
    <property type="entry name" value="Glutaredoxin"/>
</dbReference>
<evidence type="ECO:0000256" key="2">
    <source>
        <dbReference type="ARBA" id="ARBA00007568"/>
    </source>
</evidence>
<evidence type="ECO:0000256" key="1">
    <source>
        <dbReference type="ARBA" id="ARBA00004496"/>
    </source>
</evidence>
<dbReference type="EMBL" id="JAUHHV010000005">
    <property type="protein sequence ID" value="KAK1422698.1"/>
    <property type="molecule type" value="Genomic_DNA"/>
</dbReference>
<sequence>MQTPTPTKVHELVAENTVIVFGQRGCCMCYVMKLLLLGLGVNPAIFGLDDGDVEDVSNELLKISGESSVELPVVFVGGKLFGGLERLMAMHITGELVPILKEAKALWL</sequence>
<dbReference type="Gene3D" id="3.40.30.10">
    <property type="entry name" value="Glutaredoxin"/>
    <property type="match status" value="1"/>
</dbReference>
<dbReference type="AlphaFoldDB" id="A0AAD8KH50"/>
<proteinExistence type="inferred from homology"/>
<dbReference type="NCBIfam" id="TIGR02189">
    <property type="entry name" value="GlrX-like_plant"/>
    <property type="match status" value="1"/>
</dbReference>
<evidence type="ECO:0000256" key="4">
    <source>
        <dbReference type="ARBA" id="ARBA00023284"/>
    </source>
</evidence>
<evidence type="ECO:0000313" key="7">
    <source>
        <dbReference type="Proteomes" id="UP001229421"/>
    </source>
</evidence>
<comment type="caution">
    <text evidence="6">The sequence shown here is derived from an EMBL/GenBank/DDBJ whole genome shotgun (WGS) entry which is preliminary data.</text>
</comment>
<keyword evidence="3" id="KW-0963">Cytoplasm</keyword>
<comment type="subcellular location">
    <subcellularLocation>
        <location evidence="1">Cytoplasm</location>
    </subcellularLocation>
</comment>
<gene>
    <name evidence="6" type="ORF">QVD17_17984</name>
</gene>
<protein>
    <recommendedName>
        <fullName evidence="5">Glutaredoxin domain-containing protein</fullName>
    </recommendedName>
</protein>
<keyword evidence="7" id="KW-1185">Reference proteome</keyword>
<evidence type="ECO:0000259" key="5">
    <source>
        <dbReference type="Pfam" id="PF00462"/>
    </source>
</evidence>
<feature type="domain" description="Glutaredoxin" evidence="5">
    <location>
        <begin position="18"/>
        <end position="80"/>
    </location>
</feature>
<dbReference type="PROSITE" id="PS51354">
    <property type="entry name" value="GLUTAREDOXIN_2"/>
    <property type="match status" value="1"/>
</dbReference>
<dbReference type="Proteomes" id="UP001229421">
    <property type="component" value="Unassembled WGS sequence"/>
</dbReference>